<evidence type="ECO:0008006" key="4">
    <source>
        <dbReference type="Google" id="ProtNLM"/>
    </source>
</evidence>
<evidence type="ECO:0000256" key="1">
    <source>
        <dbReference type="SAM" id="MobiDB-lite"/>
    </source>
</evidence>
<proteinExistence type="predicted"/>
<dbReference type="EMBL" id="SLWS01000002">
    <property type="protein sequence ID" value="TCO62846.1"/>
    <property type="molecule type" value="Genomic_DNA"/>
</dbReference>
<evidence type="ECO:0000313" key="2">
    <source>
        <dbReference type="EMBL" id="TCO62846.1"/>
    </source>
</evidence>
<feature type="compositionally biased region" description="Basic and acidic residues" evidence="1">
    <location>
        <begin position="241"/>
        <end position="255"/>
    </location>
</feature>
<keyword evidence="3" id="KW-1185">Reference proteome</keyword>
<organism evidence="2 3">
    <name type="scientific">Actinocrispum wychmicini</name>
    <dbReference type="NCBI Taxonomy" id="1213861"/>
    <lineage>
        <taxon>Bacteria</taxon>
        <taxon>Bacillati</taxon>
        <taxon>Actinomycetota</taxon>
        <taxon>Actinomycetes</taxon>
        <taxon>Pseudonocardiales</taxon>
        <taxon>Pseudonocardiaceae</taxon>
        <taxon>Actinocrispum</taxon>
    </lineage>
</organism>
<dbReference type="AlphaFoldDB" id="A0A4R2JZI8"/>
<feature type="compositionally biased region" description="Basic residues" evidence="1">
    <location>
        <begin position="266"/>
        <end position="280"/>
    </location>
</feature>
<comment type="caution">
    <text evidence="2">The sequence shown here is derived from an EMBL/GenBank/DDBJ whole genome shotgun (WGS) entry which is preliminary data.</text>
</comment>
<sequence length="280" mass="32276">MCVGRARYGSELHSIAVVATCLTWRYSGVPGQRHCPNWTGSVGVRGSNPLSSTNPSKPIWSMRQHDEAIQHLGKAVALADRHHGDRGRARALPRRLRHRARPLPGRARVAPEPPQFRRHDTHFGQPGIHRTPDRQPQTWHRPLPRSADPLPQPWCRLRSGRHTRPDGPFTRQPPSATSTKPRAYNCNSTTRPRSPSATTSRSTDITRTRHWHRQRHRQRPGRPTLPSEADRRLRVLTVGEVAEHPDGQVKPDWLRHRPQPLEPRHRLEHRARQQHQRRPE</sequence>
<dbReference type="Proteomes" id="UP000295680">
    <property type="component" value="Unassembled WGS sequence"/>
</dbReference>
<accession>A0A4R2JZI8</accession>
<protein>
    <recommendedName>
        <fullName evidence="4">Tetratricopeptide repeat protein</fullName>
    </recommendedName>
</protein>
<feature type="compositionally biased region" description="Basic residues" evidence="1">
    <location>
        <begin position="208"/>
        <end position="220"/>
    </location>
</feature>
<evidence type="ECO:0000313" key="3">
    <source>
        <dbReference type="Proteomes" id="UP000295680"/>
    </source>
</evidence>
<name>A0A4R2JZI8_9PSEU</name>
<gene>
    <name evidence="2" type="ORF">EV192_102985</name>
</gene>
<feature type="compositionally biased region" description="Low complexity" evidence="1">
    <location>
        <begin position="188"/>
        <end position="205"/>
    </location>
</feature>
<reference evidence="2 3" key="1">
    <citation type="submission" date="2019-03" db="EMBL/GenBank/DDBJ databases">
        <title>Genomic Encyclopedia of Type Strains, Phase IV (KMG-IV): sequencing the most valuable type-strain genomes for metagenomic binning, comparative biology and taxonomic classification.</title>
        <authorList>
            <person name="Goeker M."/>
        </authorList>
    </citation>
    <scope>NUCLEOTIDE SEQUENCE [LARGE SCALE GENOMIC DNA]</scope>
    <source>
        <strain evidence="2 3">DSM 45934</strain>
    </source>
</reference>
<feature type="region of interest" description="Disordered" evidence="1">
    <location>
        <begin position="103"/>
        <end position="280"/>
    </location>
</feature>